<evidence type="ECO:0000313" key="2">
    <source>
        <dbReference type="Proteomes" id="UP000241118"/>
    </source>
</evidence>
<name>A0A2P8IGB6_SACCR</name>
<sequence>MTAEVSALTVPFFTQSATFPGLWPIARRHIVEVIRNGKCSHGRKVAESESAPVGYTGSAHVVGVQVTSGPLDPAAWRRAVADLPPMADPHVPAWEDVPRTATGGVRRLDLLTRLTGTAETHGSGRWT</sequence>
<organism evidence="1 2">
    <name type="scientific">Saccharothrix carnea</name>
    <dbReference type="NCBI Taxonomy" id="1280637"/>
    <lineage>
        <taxon>Bacteria</taxon>
        <taxon>Bacillati</taxon>
        <taxon>Actinomycetota</taxon>
        <taxon>Actinomycetes</taxon>
        <taxon>Pseudonocardiales</taxon>
        <taxon>Pseudonocardiaceae</taxon>
        <taxon>Saccharothrix</taxon>
    </lineage>
</organism>
<dbReference type="AlphaFoldDB" id="A0A2P8IGB6"/>
<evidence type="ECO:0008006" key="3">
    <source>
        <dbReference type="Google" id="ProtNLM"/>
    </source>
</evidence>
<reference evidence="1 2" key="1">
    <citation type="submission" date="2018-03" db="EMBL/GenBank/DDBJ databases">
        <title>Genomic Encyclopedia of Type Strains, Phase III (KMG-III): the genomes of soil and plant-associated and newly described type strains.</title>
        <authorList>
            <person name="Whitman W."/>
        </authorList>
    </citation>
    <scope>NUCLEOTIDE SEQUENCE [LARGE SCALE GENOMIC DNA]</scope>
    <source>
        <strain evidence="1 2">CGMCC 4.7097</strain>
    </source>
</reference>
<comment type="caution">
    <text evidence="1">The sequence shown here is derived from an EMBL/GenBank/DDBJ whole genome shotgun (WGS) entry which is preliminary data.</text>
</comment>
<gene>
    <name evidence="1" type="ORF">B0I31_102482</name>
</gene>
<keyword evidence="2" id="KW-1185">Reference proteome</keyword>
<accession>A0A2P8IGB6</accession>
<proteinExistence type="predicted"/>
<dbReference type="Proteomes" id="UP000241118">
    <property type="component" value="Unassembled WGS sequence"/>
</dbReference>
<evidence type="ECO:0000313" key="1">
    <source>
        <dbReference type="EMBL" id="PSL57503.1"/>
    </source>
</evidence>
<dbReference type="EMBL" id="PYAX01000002">
    <property type="protein sequence ID" value="PSL57503.1"/>
    <property type="molecule type" value="Genomic_DNA"/>
</dbReference>
<protein>
    <recommendedName>
        <fullName evidence="3">AMP-binding enzyme C-terminal domain-containing protein</fullName>
    </recommendedName>
</protein>